<dbReference type="EMBL" id="VCAZ01000074">
    <property type="protein sequence ID" value="TSP25385.1"/>
    <property type="molecule type" value="Genomic_DNA"/>
</dbReference>
<evidence type="ECO:0000256" key="1">
    <source>
        <dbReference type="SAM" id="MobiDB-lite"/>
    </source>
</evidence>
<keyword evidence="3" id="KW-1185">Reference proteome</keyword>
<evidence type="ECO:0000313" key="2">
    <source>
        <dbReference type="EMBL" id="TSP25385.1"/>
    </source>
</evidence>
<feature type="region of interest" description="Disordered" evidence="1">
    <location>
        <begin position="1"/>
        <end position="27"/>
    </location>
</feature>
<gene>
    <name evidence="2" type="ORF">Baya_9610</name>
</gene>
<comment type="caution">
    <text evidence="2">The sequence shown here is derived from an EMBL/GenBank/DDBJ whole genome shotgun (WGS) entry which is preliminary data.</text>
</comment>
<organism evidence="2 3">
    <name type="scientific">Bagarius yarrelli</name>
    <name type="common">Goonch</name>
    <name type="synonym">Bagrus yarrelli</name>
    <dbReference type="NCBI Taxonomy" id="175774"/>
    <lineage>
        <taxon>Eukaryota</taxon>
        <taxon>Metazoa</taxon>
        <taxon>Chordata</taxon>
        <taxon>Craniata</taxon>
        <taxon>Vertebrata</taxon>
        <taxon>Euteleostomi</taxon>
        <taxon>Actinopterygii</taxon>
        <taxon>Neopterygii</taxon>
        <taxon>Teleostei</taxon>
        <taxon>Ostariophysi</taxon>
        <taxon>Siluriformes</taxon>
        <taxon>Sisoridae</taxon>
        <taxon>Sisorinae</taxon>
        <taxon>Bagarius</taxon>
    </lineage>
</organism>
<protein>
    <submittedName>
        <fullName evidence="2">Uncharacterized protein</fullName>
    </submittedName>
</protein>
<sequence>MPKFLGASAEKKRKDNMESNSNKPDSFTIQKPGSNLVSCLNSAPCASGSRKKAPASPFLRASIATHGHLGSVMLRFASLQTCGHLQAEMFPNDWCACKDQIEFFWKRERHERETAVSVFDVQGERSAERLPELYQQRNTLPIVWEEKGARRCVLMRLFVCDLINRRTPKRPAQSASPSLRDWLLAVSECGCLCVCV</sequence>
<reference evidence="2 3" key="1">
    <citation type="journal article" date="2019" name="Genome Biol. Evol.">
        <title>Whole-Genome Sequencing of the Giant Devil Catfish, Bagarius yarrelli.</title>
        <authorList>
            <person name="Jiang W."/>
            <person name="Lv Y."/>
            <person name="Cheng L."/>
            <person name="Yang K."/>
            <person name="Chao B."/>
            <person name="Wang X."/>
            <person name="Li Y."/>
            <person name="Pan X."/>
            <person name="You X."/>
            <person name="Zhang Y."/>
            <person name="Yang J."/>
            <person name="Li J."/>
            <person name="Zhang X."/>
            <person name="Liu S."/>
            <person name="Sun C."/>
            <person name="Yang J."/>
            <person name="Shi Q."/>
        </authorList>
    </citation>
    <scope>NUCLEOTIDE SEQUENCE [LARGE SCALE GENOMIC DNA]</scope>
    <source>
        <strain evidence="2">JWS20170419001</strain>
        <tissue evidence="2">Muscle</tissue>
    </source>
</reference>
<proteinExistence type="predicted"/>
<dbReference type="Proteomes" id="UP000319801">
    <property type="component" value="Unassembled WGS sequence"/>
</dbReference>
<evidence type="ECO:0000313" key="3">
    <source>
        <dbReference type="Proteomes" id="UP000319801"/>
    </source>
</evidence>
<name>A0A556UXN8_BAGYA</name>
<feature type="compositionally biased region" description="Polar residues" evidence="1">
    <location>
        <begin position="18"/>
        <end position="27"/>
    </location>
</feature>
<dbReference type="AlphaFoldDB" id="A0A556UXN8"/>
<accession>A0A556UXN8</accession>
<dbReference type="OrthoDB" id="10535480at2759"/>